<gene>
    <name evidence="2" type="ORF">A2782_04195</name>
</gene>
<evidence type="ECO:0000313" key="2">
    <source>
        <dbReference type="EMBL" id="OGY08690.1"/>
    </source>
</evidence>
<organism evidence="2 3">
    <name type="scientific">Candidatus Blackburnbacteria bacterium RIFCSPHIGHO2_01_FULL_43_15b</name>
    <dbReference type="NCBI Taxonomy" id="1797513"/>
    <lineage>
        <taxon>Bacteria</taxon>
        <taxon>Candidatus Blackburniibacteriota</taxon>
    </lineage>
</organism>
<comment type="caution">
    <text evidence="2">The sequence shown here is derived from an EMBL/GenBank/DDBJ whole genome shotgun (WGS) entry which is preliminary data.</text>
</comment>
<dbReference type="InterPro" id="IPR035093">
    <property type="entry name" value="RelE/ParE_toxin_dom_sf"/>
</dbReference>
<dbReference type="Pfam" id="PF05016">
    <property type="entry name" value="ParE_toxin"/>
    <property type="match status" value="1"/>
</dbReference>
<dbReference type="Proteomes" id="UP000177967">
    <property type="component" value="Unassembled WGS sequence"/>
</dbReference>
<proteinExistence type="predicted"/>
<dbReference type="Gene3D" id="3.30.2310.20">
    <property type="entry name" value="RelE-like"/>
    <property type="match status" value="1"/>
</dbReference>
<keyword evidence="1" id="KW-1277">Toxin-antitoxin system</keyword>
<name>A0A1G1V011_9BACT</name>
<reference evidence="2 3" key="1">
    <citation type="journal article" date="2016" name="Nat. Commun.">
        <title>Thousands of microbial genomes shed light on interconnected biogeochemical processes in an aquifer system.</title>
        <authorList>
            <person name="Anantharaman K."/>
            <person name="Brown C.T."/>
            <person name="Hug L.A."/>
            <person name="Sharon I."/>
            <person name="Castelle C.J."/>
            <person name="Probst A.J."/>
            <person name="Thomas B.C."/>
            <person name="Singh A."/>
            <person name="Wilkins M.J."/>
            <person name="Karaoz U."/>
            <person name="Brodie E.L."/>
            <person name="Williams K.H."/>
            <person name="Hubbard S.S."/>
            <person name="Banfield J.F."/>
        </authorList>
    </citation>
    <scope>NUCLEOTIDE SEQUENCE [LARGE SCALE GENOMIC DNA]</scope>
</reference>
<accession>A0A1G1V011</accession>
<dbReference type="InterPro" id="IPR007712">
    <property type="entry name" value="RelE/ParE_toxin"/>
</dbReference>
<evidence type="ECO:0008006" key="4">
    <source>
        <dbReference type="Google" id="ProtNLM"/>
    </source>
</evidence>
<protein>
    <recommendedName>
        <fullName evidence="4">Addiction module toxin RelE</fullName>
    </recommendedName>
</protein>
<dbReference type="AlphaFoldDB" id="A0A1G1V011"/>
<evidence type="ECO:0000313" key="3">
    <source>
        <dbReference type="Proteomes" id="UP000177967"/>
    </source>
</evidence>
<dbReference type="STRING" id="1797513.A2782_04195"/>
<dbReference type="EMBL" id="MHBW01000023">
    <property type="protein sequence ID" value="OGY08690.1"/>
    <property type="molecule type" value="Genomic_DNA"/>
</dbReference>
<dbReference type="SUPFAM" id="SSF143011">
    <property type="entry name" value="RelE-like"/>
    <property type="match status" value="1"/>
</dbReference>
<evidence type="ECO:0000256" key="1">
    <source>
        <dbReference type="ARBA" id="ARBA00022649"/>
    </source>
</evidence>
<sequence>MQVILSKRAAKQYGRFSKTEQAKIKKKLVILETNPFAGKKLSGELAEDRSLRAWPYRIIYSINKVRQQVEVSSILHRQGAYK</sequence>